<dbReference type="InterPro" id="IPR037069">
    <property type="entry name" value="AcylCoA_DH/ox_N_sf"/>
</dbReference>
<dbReference type="PROSITE" id="PS00455">
    <property type="entry name" value="AMP_BINDING"/>
    <property type="match status" value="1"/>
</dbReference>
<organism evidence="4 5">
    <name type="scientific">Streptomyces pimonensis</name>
    <dbReference type="NCBI Taxonomy" id="2860288"/>
    <lineage>
        <taxon>Bacteria</taxon>
        <taxon>Bacillati</taxon>
        <taxon>Actinomycetota</taxon>
        <taxon>Actinomycetes</taxon>
        <taxon>Kitasatosporales</taxon>
        <taxon>Streptomycetaceae</taxon>
        <taxon>Streptomyces</taxon>
    </lineage>
</organism>
<evidence type="ECO:0000259" key="3">
    <source>
        <dbReference type="PROSITE" id="PS50075"/>
    </source>
</evidence>
<dbReference type="Proteomes" id="UP001567537">
    <property type="component" value="Unassembled WGS sequence"/>
</dbReference>
<dbReference type="Gene3D" id="3.30.300.30">
    <property type="match status" value="1"/>
</dbReference>
<sequence length="986" mass="106305">MPNLTGWHQQLAHEFAEVLSDTGTTAIDARRALTVHGWNSLCLSVNDGGLGLMWGEIALLAEQLGRSWAPSDVIDTVVGLPVMAAAAPRQSASVLDGTSAIGFVTPAQTHGFPPSHGRQRTSQSRQQAREQRQQTACRFTGGIPRFVLLPVTESPGEARCVETTADEGVRRPTPGGELWELPAGTAGAAEVFRAPAGSLWTAITLLRNAHFLGMALSALETATGRARARRQFGQPIGTRQAVSFPLITQRTRLQALLLENRAQLLRLDEWVLGQPQGDVSDMELAAIDADAGAVTDAVWPLLGECIRHAVHVYGASGLQDGQPVAVGYRLLLAEAARLGLGSQRRTRTSPALAKDSDLPRSVGRGRSPYPRQLAQRREPTAVRDSDAALPAGSCVHEMVEQAAARHPEAVALRTATSEITYRELVDQADRLAHALRQHGIGVDDVVGLHMEHGTDTVVAILAILKAGASYLPLDPDYPPERTVFMVRDSEAAVVITNRQPDGRLSNLPAPVLSLEKMRSSSGTGHAGEFTAKARPESLAYLIYTSGSTGTPKGVEVEHRSLANRLQWDAATFPLRPGDAVLHHTSLSFDISVWEIFTPLISGATLVLGAPGLSRDPHRLLQEMRHSSVSVLACVPSLLDVLLEEQDPGLGDIPGLRYVFCGGETLSPELCRRFHALELPAELHNFYGPSECTIDVTSWHCRPQDGLSPVPIGRPLTHVSVHVLDETGAVVPPGYPGELYVGGAGVARGYRNRPELTRERFVPDPFTSRPQERLYRTGDLVRMGRDGVLHFIGRSDGQVKVRGHRIELDEIRCALEGHPEVRTAVVRVTSGRLEAHVVPTAVASTPQTDELTRHLRSSLPEYMIPAVAVISSLPVTRNGKIDYAALPPVRSAQSSPGDRDTPFSGSPDERELTALATRVLGVEGLSPTDDFFAAGGSSLHAARFVSRVRVECGLDVRLEQFFAAPTIRDLVKVIREQANSPAGGGRD</sequence>
<keyword evidence="5" id="KW-1185">Reference proteome</keyword>
<dbReference type="Pfam" id="PF00550">
    <property type="entry name" value="PP-binding"/>
    <property type="match status" value="1"/>
</dbReference>
<evidence type="ECO:0000313" key="4">
    <source>
        <dbReference type="EMBL" id="MEZ3183080.1"/>
    </source>
</evidence>
<dbReference type="EMBL" id="JAHWZY010000065">
    <property type="protein sequence ID" value="MEZ3183080.1"/>
    <property type="molecule type" value="Genomic_DNA"/>
</dbReference>
<dbReference type="InterPro" id="IPR036736">
    <property type="entry name" value="ACP-like_sf"/>
</dbReference>
<dbReference type="InterPro" id="IPR009081">
    <property type="entry name" value="PP-bd_ACP"/>
</dbReference>
<dbReference type="Pfam" id="PF00501">
    <property type="entry name" value="AMP-binding"/>
    <property type="match status" value="1"/>
</dbReference>
<evidence type="ECO:0000256" key="2">
    <source>
        <dbReference type="SAM" id="MobiDB-lite"/>
    </source>
</evidence>
<dbReference type="InterPro" id="IPR010071">
    <property type="entry name" value="AA_adenyl_dom"/>
</dbReference>
<dbReference type="PROSITE" id="PS50075">
    <property type="entry name" value="CARRIER"/>
    <property type="match status" value="1"/>
</dbReference>
<dbReference type="Gene3D" id="1.10.1200.10">
    <property type="entry name" value="ACP-like"/>
    <property type="match status" value="1"/>
</dbReference>
<feature type="region of interest" description="Disordered" evidence="2">
    <location>
        <begin position="343"/>
        <end position="385"/>
    </location>
</feature>
<dbReference type="Gene3D" id="1.10.540.10">
    <property type="entry name" value="Acyl-CoA dehydrogenase/oxidase, N-terminal domain"/>
    <property type="match status" value="1"/>
</dbReference>
<keyword evidence="1" id="KW-0285">Flavoprotein</keyword>
<dbReference type="NCBIfam" id="TIGR01733">
    <property type="entry name" value="AA-adenyl-dom"/>
    <property type="match status" value="1"/>
</dbReference>
<name>A0ABV4J817_9ACTN</name>
<gene>
    <name evidence="4" type="ORF">KYY02_31795</name>
</gene>
<evidence type="ECO:0000313" key="5">
    <source>
        <dbReference type="Proteomes" id="UP001567537"/>
    </source>
</evidence>
<dbReference type="InterPro" id="IPR045851">
    <property type="entry name" value="AMP-bd_C_sf"/>
</dbReference>
<dbReference type="Pfam" id="PF00441">
    <property type="entry name" value="Acyl-CoA_dh_1"/>
    <property type="match status" value="1"/>
</dbReference>
<dbReference type="RefSeq" id="WP_371244446.1">
    <property type="nucleotide sequence ID" value="NZ_JAHWZY010000065.1"/>
</dbReference>
<dbReference type="InterPro" id="IPR036250">
    <property type="entry name" value="AcylCo_DH-like_C"/>
</dbReference>
<accession>A0ABV4J817</accession>
<comment type="caution">
    <text evidence="4">The sequence shown here is derived from an EMBL/GenBank/DDBJ whole genome shotgun (WGS) entry which is preliminary data.</text>
</comment>
<feature type="domain" description="Carrier" evidence="3">
    <location>
        <begin position="902"/>
        <end position="977"/>
    </location>
</feature>
<reference evidence="4 5" key="1">
    <citation type="journal article" date="2021" name="Res Sq">
        <title>Streptomyces Pimoensis sp. nov., Isolated From the Taklimakan Desert in Xinjiang, China.</title>
        <authorList>
            <person name="Zhang P."/>
            <person name="Luo X."/>
            <person name="Luo X."/>
            <person name="Liu Z."/>
            <person name="Xia Z."/>
            <person name="Wan C."/>
            <person name="zhang L."/>
        </authorList>
    </citation>
    <scope>NUCLEOTIDE SEQUENCE [LARGE SCALE GENOMIC DNA]</scope>
    <source>
        <strain evidence="4 5">TRM75549</strain>
    </source>
</reference>
<dbReference type="PANTHER" id="PTHR45527:SF1">
    <property type="entry name" value="FATTY ACID SYNTHASE"/>
    <property type="match status" value="1"/>
</dbReference>
<dbReference type="SUPFAM" id="SSF47336">
    <property type="entry name" value="ACP-like"/>
    <property type="match status" value="1"/>
</dbReference>
<feature type="region of interest" description="Disordered" evidence="2">
    <location>
        <begin position="887"/>
        <end position="907"/>
    </location>
</feature>
<dbReference type="SUPFAM" id="SSF47203">
    <property type="entry name" value="Acyl-CoA dehydrogenase C-terminal domain-like"/>
    <property type="match status" value="1"/>
</dbReference>
<proteinExistence type="predicted"/>
<protein>
    <submittedName>
        <fullName evidence="4">Amino acid adenylation domain-containing protein</fullName>
    </submittedName>
</protein>
<dbReference type="InterPro" id="IPR000873">
    <property type="entry name" value="AMP-dep_synth/lig_dom"/>
</dbReference>
<dbReference type="Gene3D" id="1.20.140.10">
    <property type="entry name" value="Butyryl-CoA Dehydrogenase, subunit A, domain 3"/>
    <property type="match status" value="1"/>
</dbReference>
<feature type="compositionally biased region" description="Basic and acidic residues" evidence="2">
    <location>
        <begin position="896"/>
        <end position="907"/>
    </location>
</feature>
<dbReference type="CDD" id="cd05930">
    <property type="entry name" value="A_NRPS"/>
    <property type="match status" value="1"/>
</dbReference>
<evidence type="ECO:0000256" key="1">
    <source>
        <dbReference type="ARBA" id="ARBA00022630"/>
    </source>
</evidence>
<dbReference type="Gene3D" id="2.30.38.10">
    <property type="entry name" value="Luciferase, Domain 3"/>
    <property type="match status" value="1"/>
</dbReference>
<dbReference type="PANTHER" id="PTHR45527">
    <property type="entry name" value="NONRIBOSOMAL PEPTIDE SYNTHETASE"/>
    <property type="match status" value="1"/>
</dbReference>
<feature type="compositionally biased region" description="Basic and acidic residues" evidence="2">
    <location>
        <begin position="375"/>
        <end position="385"/>
    </location>
</feature>
<feature type="region of interest" description="Disordered" evidence="2">
    <location>
        <begin position="105"/>
        <end position="134"/>
    </location>
</feature>
<dbReference type="InterPro" id="IPR009075">
    <property type="entry name" value="AcylCo_DH/oxidase_C"/>
</dbReference>
<dbReference type="InterPro" id="IPR020845">
    <property type="entry name" value="AMP-binding_CS"/>
</dbReference>
<dbReference type="SUPFAM" id="SSF56801">
    <property type="entry name" value="Acetyl-CoA synthetase-like"/>
    <property type="match status" value="1"/>
</dbReference>
<dbReference type="Gene3D" id="3.40.50.980">
    <property type="match status" value="2"/>
</dbReference>